<accession>A0A6A5BSK1</accession>
<dbReference type="Proteomes" id="UP000444721">
    <property type="component" value="Unassembled WGS sequence"/>
</dbReference>
<sequence>MSTSNLGENILYGIGCTTDLFDFFLSPKDQSKNALQVFRNMLFELRHDNNYCLFNRMLHNAISYDKYGRFGIEIKTSLSPTIVTRMRKLKSCYSAISPQTEKKCMEMIRKCNLPQIIMNVDRPFDTQSENIKDELMALFREWNLIVDH</sequence>
<dbReference type="AlphaFoldDB" id="A0A6A5BSK1"/>
<evidence type="ECO:0000313" key="1">
    <source>
        <dbReference type="EMBL" id="KAF0977682.1"/>
    </source>
</evidence>
<proteinExistence type="predicted"/>
<comment type="caution">
    <text evidence="1">The sequence shown here is derived from an EMBL/GenBank/DDBJ whole genome shotgun (WGS) entry which is preliminary data.</text>
</comment>
<dbReference type="VEuPathDB" id="AmoebaDB:FDP41_003004"/>
<dbReference type="RefSeq" id="XP_044562395.1">
    <property type="nucleotide sequence ID" value="XM_044706261.1"/>
</dbReference>
<gene>
    <name evidence="1" type="ORF">FDP41_003004</name>
</gene>
<organism evidence="1 2">
    <name type="scientific">Naegleria fowleri</name>
    <name type="common">Brain eating amoeba</name>
    <dbReference type="NCBI Taxonomy" id="5763"/>
    <lineage>
        <taxon>Eukaryota</taxon>
        <taxon>Discoba</taxon>
        <taxon>Heterolobosea</taxon>
        <taxon>Tetramitia</taxon>
        <taxon>Eutetramitia</taxon>
        <taxon>Vahlkampfiidae</taxon>
        <taxon>Naegleria</taxon>
    </lineage>
</organism>
<protein>
    <submittedName>
        <fullName evidence="1">Uncharacterized protein</fullName>
    </submittedName>
</protein>
<dbReference type="VEuPathDB" id="AmoebaDB:NF0096030"/>
<keyword evidence="2" id="KW-1185">Reference proteome</keyword>
<dbReference type="EMBL" id="VFQX01000033">
    <property type="protein sequence ID" value="KAF0977682.1"/>
    <property type="molecule type" value="Genomic_DNA"/>
</dbReference>
<evidence type="ECO:0000313" key="2">
    <source>
        <dbReference type="Proteomes" id="UP000444721"/>
    </source>
</evidence>
<reference evidence="1 2" key="1">
    <citation type="journal article" date="2019" name="Sci. Rep.">
        <title>Nanopore sequencing improves the draft genome of the human pathogenic amoeba Naegleria fowleri.</title>
        <authorList>
            <person name="Liechti N."/>
            <person name="Schurch N."/>
            <person name="Bruggmann R."/>
            <person name="Wittwer M."/>
        </authorList>
    </citation>
    <scope>NUCLEOTIDE SEQUENCE [LARGE SCALE GENOMIC DNA]</scope>
    <source>
        <strain evidence="1 2">ATCC 30894</strain>
    </source>
</reference>
<dbReference type="VEuPathDB" id="AmoebaDB:NfTy_058280"/>
<name>A0A6A5BSK1_NAEFO</name>
<dbReference type="GeneID" id="68110222"/>